<organism evidence="2 3">
    <name type="scientific">Marinomonas communis</name>
    <dbReference type="NCBI Taxonomy" id="28254"/>
    <lineage>
        <taxon>Bacteria</taxon>
        <taxon>Pseudomonadati</taxon>
        <taxon>Pseudomonadota</taxon>
        <taxon>Gammaproteobacteria</taxon>
        <taxon>Oceanospirillales</taxon>
        <taxon>Oceanospirillaceae</taxon>
        <taxon>Marinomonas</taxon>
    </lineage>
</organism>
<dbReference type="OrthoDB" id="101884at2"/>
<dbReference type="Pfam" id="PF14052">
    <property type="entry name" value="Caps_assemb_Wzi"/>
    <property type="match status" value="1"/>
</dbReference>
<keyword evidence="1" id="KW-0732">Signal</keyword>
<dbReference type="RefSeq" id="WP_133562153.1">
    <property type="nucleotide sequence ID" value="NZ_SNZA01000003.1"/>
</dbReference>
<comment type="caution">
    <text evidence="2">The sequence shown here is derived from an EMBL/GenBank/DDBJ whole genome shotgun (WGS) entry which is preliminary data.</text>
</comment>
<dbReference type="InterPro" id="IPR038636">
    <property type="entry name" value="Wzi_sf"/>
</dbReference>
<feature type="signal peptide" evidence="1">
    <location>
        <begin position="1"/>
        <end position="27"/>
    </location>
</feature>
<sequence>MSLFKIRNRTQAKALCTVASFCLPSLAVSSPWLEANDPFVRSSLVLLSDAGQLSSPVNHYPLRWSMPGDDFSHVQQESSIVREANLQLLYRLNSAKLNRGNRSFKALYGSEISSAAGFGQFNEDKRGLYSSVEQLNNSFSYRVSANYSEYQNDTSFNLDDSYLALNSGSWLYSIGNIDRWWGQGWQHNLILGSYAKAAPDVSVSYIGHTPGLGVWSIESLIATPSGSDYDYHSATRFVSKPLSLFEYGLTYQRWFSGLIDGSSSDQSDDQLAVDAKLTLPSIASFYHSVYMEAASTATLSELGAMLIGWTGSFPIGPHTARIVLESQQTTDEHDTTPWSGGVYPSMTDNVANTSYLLDDSTSAALYLQLHNDHQIGLIYQSATQDNSETKTQRVTYRLPALAGMVRFGADIEQQNNQDKQTNLWVGYEFRF</sequence>
<dbReference type="InterPro" id="IPR026950">
    <property type="entry name" value="Caps_assemb_Wzi"/>
</dbReference>
<dbReference type="AlphaFoldDB" id="A0A4R6X2I0"/>
<dbReference type="Gene3D" id="2.40.160.130">
    <property type="entry name" value="Capsule assembly protein Wzi"/>
    <property type="match status" value="1"/>
</dbReference>
<protein>
    <submittedName>
        <fullName evidence="2">Capsule assembly protein Wzi</fullName>
    </submittedName>
</protein>
<keyword evidence="3" id="KW-1185">Reference proteome</keyword>
<name>A0A4R6X2I0_9GAMM</name>
<accession>A0A4R6X2I0</accession>
<gene>
    <name evidence="2" type="ORF">C8D85_1966</name>
</gene>
<dbReference type="Proteomes" id="UP000295729">
    <property type="component" value="Unassembled WGS sequence"/>
</dbReference>
<dbReference type="EMBL" id="SNZA01000003">
    <property type="protein sequence ID" value="TDR13092.1"/>
    <property type="molecule type" value="Genomic_DNA"/>
</dbReference>
<evidence type="ECO:0000313" key="2">
    <source>
        <dbReference type="EMBL" id="TDR13092.1"/>
    </source>
</evidence>
<evidence type="ECO:0000313" key="3">
    <source>
        <dbReference type="Proteomes" id="UP000295729"/>
    </source>
</evidence>
<reference evidence="2 3" key="1">
    <citation type="submission" date="2019-03" db="EMBL/GenBank/DDBJ databases">
        <title>Genomic Encyclopedia of Type Strains, Phase IV (KMG-IV): sequencing the most valuable type-strain genomes for metagenomic binning, comparative biology and taxonomic classification.</title>
        <authorList>
            <person name="Goeker M."/>
        </authorList>
    </citation>
    <scope>NUCLEOTIDE SEQUENCE [LARGE SCALE GENOMIC DNA]</scope>
    <source>
        <strain evidence="2 3">DSM 5604</strain>
    </source>
</reference>
<proteinExistence type="predicted"/>
<evidence type="ECO:0000256" key="1">
    <source>
        <dbReference type="SAM" id="SignalP"/>
    </source>
</evidence>
<feature type="chain" id="PRO_5020578457" evidence="1">
    <location>
        <begin position="28"/>
        <end position="431"/>
    </location>
</feature>